<proteinExistence type="predicted"/>
<sequence length="174" mass="19779">VQDFWIFGYGSLIWRPDFPFLESRPGNICHWSRRFWQGSHDHRGTKNRPGRVLTLIASEGKLCYGRAFRVTKEVLAHLDQREKNGYKRHDVSIQLPSTRVAGIVYIASQQNAAFLGDAPLEAIADQICQSEGPSGSNVEYLTKLAEALKDLRINDDHVFRLDTLVRKKLGLDTN</sequence>
<dbReference type="EC" id="4.3.2.7" evidence="1"/>
<organism evidence="3">
    <name type="scientific">marine metagenome</name>
    <dbReference type="NCBI Taxonomy" id="408172"/>
    <lineage>
        <taxon>unclassified sequences</taxon>
        <taxon>metagenomes</taxon>
        <taxon>ecological metagenomes</taxon>
    </lineage>
</organism>
<dbReference type="InterPro" id="IPR006840">
    <property type="entry name" value="ChaC"/>
</dbReference>
<dbReference type="PANTHER" id="PTHR12192:SF2">
    <property type="entry name" value="GLUTATHIONE-SPECIFIC GAMMA-GLUTAMYLCYCLOTRANSFERASE 2"/>
    <property type="match status" value="1"/>
</dbReference>
<evidence type="ECO:0000256" key="2">
    <source>
        <dbReference type="ARBA" id="ARBA00023239"/>
    </source>
</evidence>
<dbReference type="PANTHER" id="PTHR12192">
    <property type="entry name" value="CATION TRANSPORT PROTEIN CHAC-RELATED"/>
    <property type="match status" value="1"/>
</dbReference>
<dbReference type="Pfam" id="PF04752">
    <property type="entry name" value="ChaC"/>
    <property type="match status" value="1"/>
</dbReference>
<reference evidence="3" key="1">
    <citation type="submission" date="2018-05" db="EMBL/GenBank/DDBJ databases">
        <authorList>
            <person name="Lanie J.A."/>
            <person name="Ng W.-L."/>
            <person name="Kazmierczak K.M."/>
            <person name="Andrzejewski T.M."/>
            <person name="Davidsen T.M."/>
            <person name="Wayne K.J."/>
            <person name="Tettelin H."/>
            <person name="Glass J.I."/>
            <person name="Rusch D."/>
            <person name="Podicherti R."/>
            <person name="Tsui H.-C.T."/>
            <person name="Winkler M.E."/>
        </authorList>
    </citation>
    <scope>NUCLEOTIDE SEQUENCE</scope>
</reference>
<dbReference type="InterPro" id="IPR013024">
    <property type="entry name" value="GGCT-like"/>
</dbReference>
<dbReference type="AlphaFoldDB" id="A0A381TCK4"/>
<dbReference type="CDD" id="cd06661">
    <property type="entry name" value="GGCT_like"/>
    <property type="match status" value="1"/>
</dbReference>
<dbReference type="EMBL" id="UINC01004302">
    <property type="protein sequence ID" value="SVA13318.1"/>
    <property type="molecule type" value="Genomic_DNA"/>
</dbReference>
<evidence type="ECO:0000256" key="1">
    <source>
        <dbReference type="ARBA" id="ARBA00012344"/>
    </source>
</evidence>
<dbReference type="SUPFAM" id="SSF110857">
    <property type="entry name" value="Gamma-glutamyl cyclotransferase-like"/>
    <property type="match status" value="1"/>
</dbReference>
<accession>A0A381TCK4</accession>
<feature type="non-terminal residue" evidence="3">
    <location>
        <position position="1"/>
    </location>
</feature>
<name>A0A381TCK4_9ZZZZ</name>
<gene>
    <name evidence="3" type="ORF">METZ01_LOCUS66172</name>
</gene>
<dbReference type="GO" id="GO:0005737">
    <property type="term" value="C:cytoplasm"/>
    <property type="evidence" value="ECO:0007669"/>
    <property type="project" value="TreeGrafter"/>
</dbReference>
<dbReference type="Gene3D" id="3.10.490.10">
    <property type="entry name" value="Gamma-glutamyl cyclotransferase-like"/>
    <property type="match status" value="1"/>
</dbReference>
<protein>
    <recommendedName>
        <fullName evidence="1">glutathione-specific gamma-glutamylcyclotransferase</fullName>
        <ecNumber evidence="1">4.3.2.7</ecNumber>
    </recommendedName>
</protein>
<keyword evidence="2" id="KW-0456">Lyase</keyword>
<dbReference type="GO" id="GO:0006751">
    <property type="term" value="P:glutathione catabolic process"/>
    <property type="evidence" value="ECO:0007669"/>
    <property type="project" value="InterPro"/>
</dbReference>
<dbReference type="InterPro" id="IPR036568">
    <property type="entry name" value="GGCT-like_sf"/>
</dbReference>
<evidence type="ECO:0000313" key="3">
    <source>
        <dbReference type="EMBL" id="SVA13318.1"/>
    </source>
</evidence>
<dbReference type="GO" id="GO:0061928">
    <property type="term" value="F:glutathione specific gamma-glutamylcyclotransferase activity"/>
    <property type="evidence" value="ECO:0007669"/>
    <property type="project" value="UniProtKB-EC"/>
</dbReference>